<dbReference type="Proteomes" id="UP000285310">
    <property type="component" value="Unassembled WGS sequence"/>
</dbReference>
<dbReference type="SUPFAM" id="SSF51735">
    <property type="entry name" value="NAD(P)-binding Rossmann-fold domains"/>
    <property type="match status" value="1"/>
</dbReference>
<dbReference type="RefSeq" id="WP_123658527.1">
    <property type="nucleotide sequence ID" value="NZ_AYKG01000031.1"/>
</dbReference>
<comment type="catalytic activity">
    <reaction evidence="5">
        <text>2 a quinone + NADPH + H(+) = 2 a 1,4-benzosemiquinone + NADP(+)</text>
        <dbReference type="Rhea" id="RHEA:14269"/>
        <dbReference type="ChEBI" id="CHEBI:15378"/>
        <dbReference type="ChEBI" id="CHEBI:57783"/>
        <dbReference type="ChEBI" id="CHEBI:58349"/>
        <dbReference type="ChEBI" id="CHEBI:132124"/>
        <dbReference type="ChEBI" id="CHEBI:134225"/>
        <dbReference type="EC" id="1.6.5.5"/>
    </reaction>
</comment>
<evidence type="ECO:0000259" key="6">
    <source>
        <dbReference type="SMART" id="SM00829"/>
    </source>
</evidence>
<accession>A0A423PN49</accession>
<keyword evidence="2" id="KW-0521">NADP</keyword>
<dbReference type="Pfam" id="PF00107">
    <property type="entry name" value="ADH_zinc_N"/>
    <property type="match status" value="1"/>
</dbReference>
<dbReference type="Gene3D" id="3.90.180.10">
    <property type="entry name" value="Medium-chain alcohol dehydrogenases, catalytic domain"/>
    <property type="match status" value="1"/>
</dbReference>
<evidence type="ECO:0000313" key="7">
    <source>
        <dbReference type="EMBL" id="ROO26962.1"/>
    </source>
</evidence>
<proteinExistence type="inferred from homology"/>
<name>A0A423PN49_9GAMM</name>
<comment type="caution">
    <text evidence="7">The sequence shown here is derived from an EMBL/GenBank/DDBJ whole genome shotgun (WGS) entry which is preliminary data.</text>
</comment>
<dbReference type="PANTHER" id="PTHR48106:SF13">
    <property type="entry name" value="QUINONE OXIDOREDUCTASE-RELATED"/>
    <property type="match status" value="1"/>
</dbReference>
<dbReference type="GO" id="GO:0070402">
    <property type="term" value="F:NADPH binding"/>
    <property type="evidence" value="ECO:0007669"/>
    <property type="project" value="TreeGrafter"/>
</dbReference>
<dbReference type="InterPro" id="IPR047618">
    <property type="entry name" value="QOR-like"/>
</dbReference>
<keyword evidence="8" id="KW-1185">Reference proteome</keyword>
<dbReference type="InterPro" id="IPR036291">
    <property type="entry name" value="NAD(P)-bd_dom_sf"/>
</dbReference>
<dbReference type="EC" id="1.6.5.5" evidence="4"/>
<comment type="similarity">
    <text evidence="1">Belongs to the zinc-containing alcohol dehydrogenase family. Quinone oxidoreductase subfamily.</text>
</comment>
<dbReference type="SUPFAM" id="SSF50129">
    <property type="entry name" value="GroES-like"/>
    <property type="match status" value="1"/>
</dbReference>
<dbReference type="GO" id="GO:0035925">
    <property type="term" value="F:mRNA 3'-UTR AU-rich region binding"/>
    <property type="evidence" value="ECO:0007669"/>
    <property type="project" value="TreeGrafter"/>
</dbReference>
<evidence type="ECO:0000256" key="3">
    <source>
        <dbReference type="ARBA" id="ARBA00023002"/>
    </source>
</evidence>
<sequence>MSSHRIQFQQTGGPDVLEYVAVDKPMPGAEEVVIENHAIGLNFIDIYFRSGLYPAELPSGLGTEGAGIVVAVGDEVTDFAEGDRVAYAQGPLGAYATHVAMPARSVIALPEAIDFETAAAGMLKGLTVQYLLRQTYAVGEDDTIVFHAAAGGVGSIACQWAKALGAHVIGTVSSPEKADIARKNGAWQLIDYTKESVPERVMDLTHGAGVPVVYDSVGRDTWADSLKCLQKRGLMVSFGNASGPVEGVNLVELNRGGSLFVTRPSLGGYADTRPRFEMMCADLFAVLESGDVQVPIGQRFDLADAGAAQTALAERRTTGSTILLP</sequence>
<feature type="domain" description="Enoyl reductase (ER)" evidence="6">
    <location>
        <begin position="12"/>
        <end position="323"/>
    </location>
</feature>
<dbReference type="InterPro" id="IPR013149">
    <property type="entry name" value="ADH-like_C"/>
</dbReference>
<dbReference type="SMART" id="SM00829">
    <property type="entry name" value="PKS_ER"/>
    <property type="match status" value="1"/>
</dbReference>
<evidence type="ECO:0000256" key="5">
    <source>
        <dbReference type="ARBA" id="ARBA00048980"/>
    </source>
</evidence>
<keyword evidence="3" id="KW-0560">Oxidoreductase</keyword>
<evidence type="ECO:0000256" key="1">
    <source>
        <dbReference type="ARBA" id="ARBA00010371"/>
    </source>
</evidence>
<organism evidence="7 8">
    <name type="scientific">Salinisphaera japonica YTM-1</name>
    <dbReference type="NCBI Taxonomy" id="1209778"/>
    <lineage>
        <taxon>Bacteria</taxon>
        <taxon>Pseudomonadati</taxon>
        <taxon>Pseudomonadota</taxon>
        <taxon>Gammaproteobacteria</taxon>
        <taxon>Salinisphaerales</taxon>
        <taxon>Salinisphaeraceae</taxon>
        <taxon>Salinisphaera</taxon>
    </lineage>
</organism>
<dbReference type="FunCoup" id="A0A423PN49">
    <property type="interactions" value="519"/>
</dbReference>
<dbReference type="GO" id="GO:0003960">
    <property type="term" value="F:quinone reductase (NADPH) activity"/>
    <property type="evidence" value="ECO:0007669"/>
    <property type="project" value="UniProtKB-EC"/>
</dbReference>
<reference evidence="7 8" key="1">
    <citation type="submission" date="2013-10" db="EMBL/GenBank/DDBJ databases">
        <title>Salinisphaera japonica YTM-1 Genome Sequencing.</title>
        <authorList>
            <person name="Lai Q."/>
            <person name="Li C."/>
            <person name="Shao Z."/>
        </authorList>
    </citation>
    <scope>NUCLEOTIDE SEQUENCE [LARGE SCALE GENOMIC DNA]</scope>
    <source>
        <strain evidence="7 8">YTM-1</strain>
    </source>
</reference>
<gene>
    <name evidence="7" type="ORF">SAJA_10195</name>
</gene>
<protein>
    <recommendedName>
        <fullName evidence="4">NADPH:quinone reductase</fullName>
        <ecNumber evidence="4">1.6.5.5</ecNumber>
    </recommendedName>
</protein>
<dbReference type="OrthoDB" id="9785812at2"/>
<dbReference type="InterPro" id="IPR011032">
    <property type="entry name" value="GroES-like_sf"/>
</dbReference>
<dbReference type="Pfam" id="PF08240">
    <property type="entry name" value="ADH_N"/>
    <property type="match status" value="1"/>
</dbReference>
<evidence type="ECO:0000256" key="2">
    <source>
        <dbReference type="ARBA" id="ARBA00022857"/>
    </source>
</evidence>
<dbReference type="InterPro" id="IPR020843">
    <property type="entry name" value="ER"/>
</dbReference>
<evidence type="ECO:0000256" key="4">
    <source>
        <dbReference type="ARBA" id="ARBA00038919"/>
    </source>
</evidence>
<dbReference type="PANTHER" id="PTHR48106">
    <property type="entry name" value="QUINONE OXIDOREDUCTASE PIG3-RELATED"/>
    <property type="match status" value="1"/>
</dbReference>
<dbReference type="InterPro" id="IPR013154">
    <property type="entry name" value="ADH-like_N"/>
</dbReference>
<dbReference type="Gene3D" id="3.40.50.720">
    <property type="entry name" value="NAD(P)-binding Rossmann-like Domain"/>
    <property type="match status" value="1"/>
</dbReference>
<dbReference type="CDD" id="cd05286">
    <property type="entry name" value="QOR2"/>
    <property type="match status" value="1"/>
</dbReference>
<evidence type="ECO:0000313" key="8">
    <source>
        <dbReference type="Proteomes" id="UP000285310"/>
    </source>
</evidence>
<dbReference type="FunFam" id="3.40.50.720:FF:000053">
    <property type="entry name" value="Quinone oxidoreductase 1"/>
    <property type="match status" value="1"/>
</dbReference>
<dbReference type="NCBIfam" id="NF008024">
    <property type="entry name" value="PRK10754.1"/>
    <property type="match status" value="1"/>
</dbReference>
<dbReference type="GO" id="GO:0005829">
    <property type="term" value="C:cytosol"/>
    <property type="evidence" value="ECO:0007669"/>
    <property type="project" value="TreeGrafter"/>
</dbReference>
<dbReference type="InParanoid" id="A0A423PN49"/>
<dbReference type="AlphaFoldDB" id="A0A423PN49"/>
<dbReference type="EMBL" id="AYKG01000031">
    <property type="protein sequence ID" value="ROO26962.1"/>
    <property type="molecule type" value="Genomic_DNA"/>
</dbReference>